<proteinExistence type="predicted"/>
<evidence type="ECO:0000313" key="9">
    <source>
        <dbReference type="Proteomes" id="UP000189703"/>
    </source>
</evidence>
<evidence type="ECO:0000256" key="6">
    <source>
        <dbReference type="RuleBase" id="RU367028"/>
    </source>
</evidence>
<feature type="compositionally biased region" description="Basic residues" evidence="7">
    <location>
        <begin position="238"/>
        <end position="251"/>
    </location>
</feature>
<feature type="compositionally biased region" description="Low complexity" evidence="7">
    <location>
        <begin position="205"/>
        <end position="219"/>
    </location>
</feature>
<dbReference type="AlphaFoldDB" id="A0A1U8A1D3"/>
<name>A0A1U8A1D3_NELNU</name>
<evidence type="ECO:0000256" key="2">
    <source>
        <dbReference type="ARBA" id="ARBA00022491"/>
    </source>
</evidence>
<dbReference type="FunCoup" id="A0A1U8A1D3">
    <property type="interactions" value="89"/>
</dbReference>
<dbReference type="RefSeq" id="XP_010254896.1">
    <property type="nucleotide sequence ID" value="XM_010256594.1"/>
</dbReference>
<keyword evidence="9" id="KW-1185">Reference proteome</keyword>
<dbReference type="NCBIfam" id="TIGR01568">
    <property type="entry name" value="A_thal_3678"/>
    <property type="match status" value="1"/>
</dbReference>
<dbReference type="InterPro" id="IPR006458">
    <property type="entry name" value="Ovate_C"/>
</dbReference>
<sequence length="370" mass="42127">MAKRLKLRISRVFLSFQSCRSKDPSDLPENPQPVIFRLSTVIPKTIGIDVPASTAFPNPFPPTQSSSKYHHSSLRRHVSGALVSVGCGCRSRTATSCRYYVDSSDDNIRSPDYKWKRDGKWHVVARVHEEAPRRKIYSSSLSGDSDDETSPKSVQPLTKMEKKKPKKKQMSKKSKLRLRSRISTSSDSGWFSSGREENDDEENGTLVSTSRSLSTDSSSEFYPNLDARREPPSVMNGQRRHKKKNNMRREKHNALRCNGGTAPRKATRTGCPSPDTESPARLSVFRRMIPCVMEGKVRESYAVVKKSKDPYEDFKRSMLEMILEKQMFEAKDLEQLLQCFLSLNSRQHHGVIVEAFSEIWESLFCKSPIN</sequence>
<dbReference type="PANTHER" id="PTHR33057">
    <property type="entry name" value="TRANSCRIPTION REPRESSOR OFP7-RELATED"/>
    <property type="match status" value="1"/>
</dbReference>
<dbReference type="PANTHER" id="PTHR33057:SF224">
    <property type="entry name" value="TRANSCRIPTION REPRESSOR"/>
    <property type="match status" value="1"/>
</dbReference>
<feature type="region of interest" description="Disordered" evidence="7">
    <location>
        <begin position="132"/>
        <end position="278"/>
    </location>
</feature>
<evidence type="ECO:0000313" key="10">
    <source>
        <dbReference type="RefSeq" id="XP_010254896.1"/>
    </source>
</evidence>
<feature type="compositionally biased region" description="Basic residues" evidence="7">
    <location>
        <begin position="161"/>
        <end position="180"/>
    </location>
</feature>
<accession>A0A1U8A1D3</accession>
<feature type="domain" description="OVATE" evidence="8">
    <location>
        <begin position="303"/>
        <end position="362"/>
    </location>
</feature>
<evidence type="ECO:0000256" key="5">
    <source>
        <dbReference type="ARBA" id="ARBA00023242"/>
    </source>
</evidence>
<evidence type="ECO:0000259" key="8">
    <source>
        <dbReference type="PROSITE" id="PS51754"/>
    </source>
</evidence>
<dbReference type="OMA" id="WHVVAKI"/>
<dbReference type="GO" id="GO:0045892">
    <property type="term" value="P:negative regulation of DNA-templated transcription"/>
    <property type="evidence" value="ECO:0007669"/>
    <property type="project" value="UniProtKB-UniRule"/>
</dbReference>
<evidence type="ECO:0000256" key="3">
    <source>
        <dbReference type="ARBA" id="ARBA00023015"/>
    </source>
</evidence>
<feature type="compositionally biased region" description="Low complexity" evidence="7">
    <location>
        <begin position="181"/>
        <end position="193"/>
    </location>
</feature>
<reference evidence="10" key="1">
    <citation type="submission" date="2025-08" db="UniProtKB">
        <authorList>
            <consortium name="RefSeq"/>
        </authorList>
    </citation>
    <scope>IDENTIFICATION</scope>
</reference>
<dbReference type="GO" id="GO:0005634">
    <property type="term" value="C:nucleus"/>
    <property type="evidence" value="ECO:0007669"/>
    <property type="project" value="UniProtKB-SubCell"/>
</dbReference>
<gene>
    <name evidence="10" type="primary">LOC104595732</name>
</gene>
<dbReference type="STRING" id="4432.A0A1U8A1D3"/>
<comment type="subcellular location">
    <subcellularLocation>
        <location evidence="1 6">Nucleus</location>
    </subcellularLocation>
</comment>
<dbReference type="Pfam" id="PF04844">
    <property type="entry name" value="Ovate"/>
    <property type="match status" value="1"/>
</dbReference>
<dbReference type="PROSITE" id="PS51754">
    <property type="entry name" value="OVATE"/>
    <property type="match status" value="1"/>
</dbReference>
<dbReference type="InterPro" id="IPR038933">
    <property type="entry name" value="Ovate"/>
</dbReference>
<comment type="function">
    <text evidence="6">Transcriptional repressor that regulates multiple aspects of plant growth and development.</text>
</comment>
<keyword evidence="2 6" id="KW-0678">Repressor</keyword>
<dbReference type="KEGG" id="nnu:104595732"/>
<protein>
    <recommendedName>
        <fullName evidence="6">Transcription repressor</fullName>
    </recommendedName>
    <alternativeName>
        <fullName evidence="6">Ovate family protein</fullName>
    </alternativeName>
</protein>
<evidence type="ECO:0000256" key="4">
    <source>
        <dbReference type="ARBA" id="ARBA00023163"/>
    </source>
</evidence>
<organism evidence="9 10">
    <name type="scientific">Nelumbo nucifera</name>
    <name type="common">Sacred lotus</name>
    <dbReference type="NCBI Taxonomy" id="4432"/>
    <lineage>
        <taxon>Eukaryota</taxon>
        <taxon>Viridiplantae</taxon>
        <taxon>Streptophyta</taxon>
        <taxon>Embryophyta</taxon>
        <taxon>Tracheophyta</taxon>
        <taxon>Spermatophyta</taxon>
        <taxon>Magnoliopsida</taxon>
        <taxon>Proteales</taxon>
        <taxon>Nelumbonaceae</taxon>
        <taxon>Nelumbo</taxon>
    </lineage>
</organism>
<dbReference type="Proteomes" id="UP000189703">
    <property type="component" value="Unplaced"/>
</dbReference>
<evidence type="ECO:0000256" key="7">
    <source>
        <dbReference type="SAM" id="MobiDB-lite"/>
    </source>
</evidence>
<keyword evidence="3 6" id="KW-0805">Transcription regulation</keyword>
<dbReference type="InParanoid" id="A0A1U8A1D3"/>
<dbReference type="GeneID" id="104595732"/>
<dbReference type="OrthoDB" id="1928390at2759"/>
<evidence type="ECO:0000256" key="1">
    <source>
        <dbReference type="ARBA" id="ARBA00004123"/>
    </source>
</evidence>
<keyword evidence="5 6" id="KW-0539">Nucleus</keyword>
<dbReference type="eggNOG" id="ENOG502QSY1">
    <property type="taxonomic scope" value="Eukaryota"/>
</dbReference>
<keyword evidence="4 6" id="KW-0804">Transcription</keyword>